<protein>
    <submittedName>
        <fullName evidence="2">Uncharacterized protein</fullName>
    </submittedName>
</protein>
<dbReference type="PANTHER" id="PTHR16128">
    <property type="entry name" value="FAD/NAD(P)-BINDING OXIDOREDUCTASE FAMILY PROTEIN"/>
    <property type="match status" value="1"/>
</dbReference>
<gene>
    <name evidence="2" type="ORF">PCOR1329_LOCUS27953</name>
</gene>
<accession>A0ABN9SA59</accession>
<proteinExistence type="predicted"/>
<organism evidence="2 3">
    <name type="scientific">Prorocentrum cordatum</name>
    <dbReference type="NCBI Taxonomy" id="2364126"/>
    <lineage>
        <taxon>Eukaryota</taxon>
        <taxon>Sar</taxon>
        <taxon>Alveolata</taxon>
        <taxon>Dinophyceae</taxon>
        <taxon>Prorocentrales</taxon>
        <taxon>Prorocentraceae</taxon>
        <taxon>Prorocentrum</taxon>
    </lineage>
</organism>
<dbReference type="InterPro" id="IPR032466">
    <property type="entry name" value="Metal_Hydrolase"/>
</dbReference>
<evidence type="ECO:0000256" key="1">
    <source>
        <dbReference type="SAM" id="MobiDB-lite"/>
    </source>
</evidence>
<keyword evidence="3" id="KW-1185">Reference proteome</keyword>
<evidence type="ECO:0000313" key="3">
    <source>
        <dbReference type="Proteomes" id="UP001189429"/>
    </source>
</evidence>
<feature type="compositionally biased region" description="Low complexity" evidence="1">
    <location>
        <begin position="18"/>
        <end position="37"/>
    </location>
</feature>
<name>A0ABN9SA59_9DINO</name>
<feature type="region of interest" description="Disordered" evidence="1">
    <location>
        <begin position="1"/>
        <end position="54"/>
    </location>
</feature>
<dbReference type="Gene3D" id="3.90.660.10">
    <property type="match status" value="1"/>
</dbReference>
<dbReference type="InterPro" id="IPR036188">
    <property type="entry name" value="FAD/NAD-bd_sf"/>
</dbReference>
<feature type="compositionally biased region" description="Low complexity" evidence="1">
    <location>
        <begin position="503"/>
        <end position="515"/>
    </location>
</feature>
<dbReference type="Gene3D" id="3.50.50.60">
    <property type="entry name" value="FAD/NAD(P)-binding domain"/>
    <property type="match status" value="1"/>
</dbReference>
<dbReference type="Pfam" id="PF01026">
    <property type="entry name" value="TatD_DNase"/>
    <property type="match status" value="1"/>
</dbReference>
<dbReference type="Proteomes" id="UP001189429">
    <property type="component" value="Unassembled WGS sequence"/>
</dbReference>
<dbReference type="EMBL" id="CAUYUJ010010224">
    <property type="protein sequence ID" value="CAK0828818.1"/>
    <property type="molecule type" value="Genomic_DNA"/>
</dbReference>
<sequence length="855" mass="89185">MGRGGKGRGDGGGKGKWRAAGAGAAKAAGPASAGAPRRTPEGVAPARGKRPNGSGEAVAVVGGGLAGLACGWGLLERGLPAVVLDTGKRGPGGRASSRVVSAGGCSHVVDHAVQAFTASVPEVQRLLEQMEAAGAARRWRGRVGTVDMGGAFRLRDEAADGPLWIGSRERGVGAISEWLAEKQEVIKDVWVAKLRWADGAGWELLGQRGQLVGEHTYNYVVMAHNGKCADRLINTAPCRTAAHDPLRCRFTAKASVTSDRLELSSLWVCVLEAPRGVADFEGAFVEGSAVLSWVGNNSAKYDQTWARDSDVWTLVSTPEYGAKNKCPQEAIPADVRQKVSSEMISAFGAVLGPQRGGGLQRSPVLHLQLWGAALPLNVCAQHFIHDPEARVGVCGDWLTTPSVEGALFSGLALAEALARDLRRGGLPGTGSRRFVGSGGHALGHFGRSDAAPSAAEAVDQLLGAAAPAPSAACAEAGGGAPVPQGRPPVPAGGSRWRRREPASEGAAPSPAAVPAATASAASSAAWGREGQQACHGAPLRLAALAAWAVQGAGLVDIGANMSKCKPQDLAEQLARAAAAGVGRMILTGCSVKGSRTAQQLCESWSGAAGCQRALSHLGAAAVREVGAAGIKEFPVLTFTAGVHPHDASTCDAGTLPALRGMAAHEQCVAIGECGLDYDRMFSPRDVQLEWCRRQVELAVELGMPLFMHERDRDASKGPRLGSARDLLGILDDIGVDPARVCVHCYTGPSEELQVYVSRGFFIGLTGFVGMTRRGEHVRDYLKKGHIPLQQLMIETDCPFMMPDRDYLPDEIGLQGKRMEPCALPAVCRAAAECLGVPEAEVARATSSNSARFFAR</sequence>
<comment type="caution">
    <text evidence="2">The sequence shown here is derived from an EMBL/GenBank/DDBJ whole genome shotgun (WGS) entry which is preliminary data.</text>
</comment>
<dbReference type="SUPFAM" id="SSF51556">
    <property type="entry name" value="Metallo-dependent hydrolases"/>
    <property type="match status" value="1"/>
</dbReference>
<dbReference type="PANTHER" id="PTHR16128:SF8">
    <property type="entry name" value="EXPRESSED PROTEIN"/>
    <property type="match status" value="1"/>
</dbReference>
<dbReference type="Pfam" id="PF13450">
    <property type="entry name" value="NAD_binding_8"/>
    <property type="match status" value="1"/>
</dbReference>
<evidence type="ECO:0000313" key="2">
    <source>
        <dbReference type="EMBL" id="CAK0828818.1"/>
    </source>
</evidence>
<dbReference type="CDD" id="cd01310">
    <property type="entry name" value="TatD_DNAse"/>
    <property type="match status" value="1"/>
</dbReference>
<feature type="region of interest" description="Disordered" evidence="1">
    <location>
        <begin position="473"/>
        <end position="515"/>
    </location>
</feature>
<dbReference type="SUPFAM" id="SSF51905">
    <property type="entry name" value="FAD/NAD(P)-binding domain"/>
    <property type="match status" value="1"/>
</dbReference>
<reference evidence="2" key="1">
    <citation type="submission" date="2023-10" db="EMBL/GenBank/DDBJ databases">
        <authorList>
            <person name="Chen Y."/>
            <person name="Shah S."/>
            <person name="Dougan E. K."/>
            <person name="Thang M."/>
            <person name="Chan C."/>
        </authorList>
    </citation>
    <scope>NUCLEOTIDE SEQUENCE [LARGE SCALE GENOMIC DNA]</scope>
</reference>
<dbReference type="InterPro" id="IPR001130">
    <property type="entry name" value="TatD-like"/>
</dbReference>
<dbReference type="Gene3D" id="3.20.20.140">
    <property type="entry name" value="Metal-dependent hydrolases"/>
    <property type="match status" value="1"/>
</dbReference>